<reference evidence="8 9" key="1">
    <citation type="submission" date="2020-04" db="EMBL/GenBank/DDBJ databases">
        <authorList>
            <person name="Hitch T.C.A."/>
            <person name="Wylensek D."/>
            <person name="Clavel T."/>
        </authorList>
    </citation>
    <scope>NUCLEOTIDE SEQUENCE [LARGE SCALE GENOMIC DNA]</scope>
    <source>
        <strain evidence="8 9">WCA-386-APC-4I</strain>
    </source>
</reference>
<dbReference type="Pfam" id="PF04586">
    <property type="entry name" value="Peptidase_S78"/>
    <property type="match status" value="1"/>
</dbReference>
<protein>
    <submittedName>
        <fullName evidence="8">Phage major capsid protein</fullName>
    </submittedName>
</protein>
<evidence type="ECO:0000256" key="2">
    <source>
        <dbReference type="ARBA" id="ARBA00022612"/>
    </source>
</evidence>
<dbReference type="GO" id="GO:0006508">
    <property type="term" value="P:proteolysis"/>
    <property type="evidence" value="ECO:0007669"/>
    <property type="project" value="UniProtKB-KW"/>
</dbReference>
<dbReference type="Pfam" id="PF05065">
    <property type="entry name" value="Phage_capsid"/>
    <property type="match status" value="1"/>
</dbReference>
<proteinExistence type="predicted"/>
<keyword evidence="4" id="KW-0378">Hydrolase</keyword>
<comment type="caution">
    <text evidence="8">The sequence shown here is derived from an EMBL/GenBank/DDBJ whole genome shotgun (WGS) entry which is preliminary data.</text>
</comment>
<dbReference type="GO" id="GO:0008233">
    <property type="term" value="F:peptidase activity"/>
    <property type="evidence" value="ECO:0007669"/>
    <property type="project" value="UniProtKB-KW"/>
</dbReference>
<feature type="domain" description="Phage capsid-like C-terminal" evidence="7">
    <location>
        <begin position="390"/>
        <end position="609"/>
    </location>
</feature>
<dbReference type="InterPro" id="IPR054613">
    <property type="entry name" value="Peptidase_S78_dom"/>
</dbReference>
<name>A0AAW9ZF31_LIMRT</name>
<dbReference type="SUPFAM" id="SSF56563">
    <property type="entry name" value="Major capsid protein gp5"/>
    <property type="match status" value="1"/>
</dbReference>
<feature type="compositionally biased region" description="Low complexity" evidence="5">
    <location>
        <begin position="258"/>
        <end position="290"/>
    </location>
</feature>
<keyword evidence="3" id="KW-0645">Protease</keyword>
<feature type="region of interest" description="Disordered" evidence="5">
    <location>
        <begin position="233"/>
        <end position="290"/>
    </location>
</feature>
<feature type="domain" description="Prohead serine protease" evidence="6">
    <location>
        <begin position="24"/>
        <end position="178"/>
    </location>
</feature>
<dbReference type="RefSeq" id="WP_170090652.1">
    <property type="nucleotide sequence ID" value="NZ_JABAFN010000008.1"/>
</dbReference>
<dbReference type="InterPro" id="IPR054612">
    <property type="entry name" value="Phage_capsid-like_C"/>
</dbReference>
<dbReference type="NCBIfam" id="TIGR01554">
    <property type="entry name" value="major_cap_HK97"/>
    <property type="match status" value="1"/>
</dbReference>
<organism evidence="8 9">
    <name type="scientific">Limosilactobacillus reuteri</name>
    <name type="common">Lactobacillus reuteri</name>
    <dbReference type="NCBI Taxonomy" id="1598"/>
    <lineage>
        <taxon>Bacteria</taxon>
        <taxon>Bacillati</taxon>
        <taxon>Bacillota</taxon>
        <taxon>Bacilli</taxon>
        <taxon>Lactobacillales</taxon>
        <taxon>Lactobacillaceae</taxon>
        <taxon>Limosilactobacillus</taxon>
    </lineage>
</organism>
<evidence type="ECO:0000256" key="1">
    <source>
        <dbReference type="ARBA" id="ARBA00004328"/>
    </source>
</evidence>
<dbReference type="Proteomes" id="UP000587270">
    <property type="component" value="Unassembled WGS sequence"/>
</dbReference>
<dbReference type="InterPro" id="IPR024455">
    <property type="entry name" value="Phage_capsid"/>
</dbReference>
<dbReference type="NCBIfam" id="TIGR01543">
    <property type="entry name" value="proheadase_HK97"/>
    <property type="match status" value="1"/>
</dbReference>
<sequence length="646" mass="70152">MITTNKKNLNIRTISTDHNQLRAAKNDDGTTTISGYAVTFNQPSQPIPFIEYIDDHALDDVDFSKTLLLYGHDFNKILARADSHTLNIKVDQHGLFFTATLADTTLANDVREDVIAGNLKGCSFGFNIAPNGDSWDTDKDGNTIHYVNKISNVAELTITPIPAYTSTSVQVERDLKEYLNNKEDNMQDNNSETQKLDAAQSAESAAVSADKLNELIRQAVKSAVSNICVAKRDDDVDDGSDVADDTSDDVDESDDENSNSATPASTASVASSENSESSSSSASSESSEDNLSSAVASSAVSSVASSENRSINIKEENTHMINVTPNSENKKEQQLRDFAHYLVTREVRPSLQQRDGAAVQGVGLTQGSVLIPQSILSADHETHQFPRMEQYVHSVNVSTTTGKQPYFEKNSCVLQTKAEFDHAKDVQLSALKFINWDLKTYAGKLALSRELLMDSDKGSTENWLAEAQSQMKDLQDNTNDQLISTALQAGSTVKNATDAIADLKTVLNVNLKPNDSANAQIVLTQSAYNALDQLKDSFGRPLLQPDPTSATSNLLFGKPVVKVDDTLFGKAGDAIAVIAPLKNVIYDFQMGQVTGQFIDNYDIFDTTLGVFLRKDVVNGRPDLVNILKLTDKSLAASTPTTVTPGK</sequence>
<feature type="compositionally biased region" description="Acidic residues" evidence="5">
    <location>
        <begin position="235"/>
        <end position="257"/>
    </location>
</feature>
<accession>A0AAW9ZF31</accession>
<evidence type="ECO:0000256" key="5">
    <source>
        <dbReference type="SAM" id="MobiDB-lite"/>
    </source>
</evidence>
<evidence type="ECO:0000259" key="6">
    <source>
        <dbReference type="Pfam" id="PF04586"/>
    </source>
</evidence>
<dbReference type="Gene3D" id="3.30.2320.10">
    <property type="entry name" value="hypothetical protein PF0899 domain"/>
    <property type="match status" value="1"/>
</dbReference>
<evidence type="ECO:0000259" key="7">
    <source>
        <dbReference type="Pfam" id="PF05065"/>
    </source>
</evidence>
<evidence type="ECO:0000313" key="8">
    <source>
        <dbReference type="EMBL" id="NME21796.1"/>
    </source>
</evidence>
<evidence type="ECO:0000256" key="4">
    <source>
        <dbReference type="ARBA" id="ARBA00022801"/>
    </source>
</evidence>
<dbReference type="InterPro" id="IPR006433">
    <property type="entry name" value="Prohead_protease"/>
</dbReference>
<dbReference type="AlphaFoldDB" id="A0AAW9ZF31"/>
<gene>
    <name evidence="8" type="ORF">HF865_03600</name>
</gene>
<dbReference type="EMBL" id="JABAFN010000008">
    <property type="protein sequence ID" value="NME21796.1"/>
    <property type="molecule type" value="Genomic_DNA"/>
</dbReference>
<comment type="subcellular location">
    <subcellularLocation>
        <location evidence="1">Virion</location>
    </subcellularLocation>
</comment>
<keyword evidence="2" id="KW-1188">Viral release from host cell</keyword>
<evidence type="ECO:0000256" key="3">
    <source>
        <dbReference type="ARBA" id="ARBA00022670"/>
    </source>
</evidence>
<evidence type="ECO:0000313" key="9">
    <source>
        <dbReference type="Proteomes" id="UP000587270"/>
    </source>
</evidence>